<dbReference type="InterPro" id="IPR048261">
    <property type="entry name" value="SlpA/SlyD-like_ins_sf"/>
</dbReference>
<evidence type="ECO:0000256" key="1">
    <source>
        <dbReference type="ARBA" id="ARBA00000971"/>
    </source>
</evidence>
<evidence type="ECO:0000256" key="8">
    <source>
        <dbReference type="ARBA" id="ARBA00037071"/>
    </source>
</evidence>
<evidence type="ECO:0000313" key="12">
    <source>
        <dbReference type="EMBL" id="HJA85803.1"/>
    </source>
</evidence>
<evidence type="ECO:0000256" key="10">
    <source>
        <dbReference type="RuleBase" id="RU003915"/>
    </source>
</evidence>
<proteinExistence type="inferred from homology"/>
<evidence type="ECO:0000256" key="5">
    <source>
        <dbReference type="ARBA" id="ARBA00023110"/>
    </source>
</evidence>
<dbReference type="GO" id="GO:0005737">
    <property type="term" value="C:cytoplasm"/>
    <property type="evidence" value="ECO:0007669"/>
    <property type="project" value="UniProtKB-SubCell"/>
</dbReference>
<dbReference type="Gene3D" id="3.10.50.40">
    <property type="match status" value="1"/>
</dbReference>
<dbReference type="PROSITE" id="PS50059">
    <property type="entry name" value="FKBP_PPIASE"/>
    <property type="match status" value="1"/>
</dbReference>
<dbReference type="PANTHER" id="PTHR47861">
    <property type="entry name" value="FKBP-TYPE PEPTIDYL-PROLYL CIS-TRANS ISOMERASE SLYD"/>
    <property type="match status" value="1"/>
</dbReference>
<dbReference type="AlphaFoldDB" id="A0A9D2KV78"/>
<evidence type="ECO:0000256" key="7">
    <source>
        <dbReference type="ARBA" id="ARBA00023235"/>
    </source>
</evidence>
<comment type="function">
    <text evidence="8">Also involved in hydrogenase metallocenter assembly, probably by participating in the nickel insertion step. This function in hydrogenase biosynthesis requires chaperone activity and the presence of the metal-binding domain, but not PPIase activity.</text>
</comment>
<evidence type="ECO:0000259" key="11">
    <source>
        <dbReference type="PROSITE" id="PS50059"/>
    </source>
</evidence>
<dbReference type="Pfam" id="PF00254">
    <property type="entry name" value="FKBP_C"/>
    <property type="match status" value="1"/>
</dbReference>
<reference evidence="12" key="1">
    <citation type="journal article" date="2021" name="PeerJ">
        <title>Extensive microbial diversity within the chicken gut microbiome revealed by metagenomics and culture.</title>
        <authorList>
            <person name="Gilroy R."/>
            <person name="Ravi A."/>
            <person name="Getino M."/>
            <person name="Pursley I."/>
            <person name="Horton D.L."/>
            <person name="Alikhan N.F."/>
            <person name="Baker D."/>
            <person name="Gharbi K."/>
            <person name="Hall N."/>
            <person name="Watson M."/>
            <person name="Adriaenssens E.M."/>
            <person name="Foster-Nyarko E."/>
            <person name="Jarju S."/>
            <person name="Secka A."/>
            <person name="Antonio M."/>
            <person name="Oren A."/>
            <person name="Chaudhuri R.R."/>
            <person name="La Ragione R."/>
            <person name="Hildebrand F."/>
            <person name="Pallen M.J."/>
        </authorList>
    </citation>
    <scope>NUCLEOTIDE SEQUENCE</scope>
    <source>
        <strain evidence="12">ChiHjej12B11-9795</strain>
    </source>
</reference>
<keyword evidence="6" id="KW-0143">Chaperone</keyword>
<dbReference type="Gene3D" id="2.40.10.330">
    <property type="match status" value="1"/>
</dbReference>
<keyword evidence="7 9" id="KW-0413">Isomerase</keyword>
<reference evidence="12" key="2">
    <citation type="submission" date="2021-04" db="EMBL/GenBank/DDBJ databases">
        <authorList>
            <person name="Gilroy R."/>
        </authorList>
    </citation>
    <scope>NUCLEOTIDE SEQUENCE</scope>
    <source>
        <strain evidence="12">ChiHjej12B11-9795</strain>
    </source>
</reference>
<dbReference type="InterPro" id="IPR046357">
    <property type="entry name" value="PPIase_dom_sf"/>
</dbReference>
<evidence type="ECO:0000256" key="4">
    <source>
        <dbReference type="ARBA" id="ARBA00022490"/>
    </source>
</evidence>
<dbReference type="EC" id="5.2.1.8" evidence="10"/>
<dbReference type="EMBL" id="DWZI01000035">
    <property type="protein sequence ID" value="HJA85803.1"/>
    <property type="molecule type" value="Genomic_DNA"/>
</dbReference>
<evidence type="ECO:0000256" key="9">
    <source>
        <dbReference type="PROSITE-ProRule" id="PRU00277"/>
    </source>
</evidence>
<keyword evidence="5 9" id="KW-0697">Rotamase</keyword>
<comment type="similarity">
    <text evidence="3 10">Belongs to the FKBP-type PPIase family.</text>
</comment>
<dbReference type="Proteomes" id="UP000823862">
    <property type="component" value="Unassembled WGS sequence"/>
</dbReference>
<comment type="caution">
    <text evidence="12">The sequence shown here is derived from an EMBL/GenBank/DDBJ whole genome shotgun (WGS) entry which is preliminary data.</text>
</comment>
<accession>A0A9D2KV78</accession>
<dbReference type="InterPro" id="IPR001179">
    <property type="entry name" value="PPIase_FKBP_dom"/>
</dbReference>
<comment type="catalytic activity">
    <reaction evidence="1 9 10">
        <text>[protein]-peptidylproline (omega=180) = [protein]-peptidylproline (omega=0)</text>
        <dbReference type="Rhea" id="RHEA:16237"/>
        <dbReference type="Rhea" id="RHEA-COMP:10747"/>
        <dbReference type="Rhea" id="RHEA-COMP:10748"/>
        <dbReference type="ChEBI" id="CHEBI:83833"/>
        <dbReference type="ChEBI" id="CHEBI:83834"/>
        <dbReference type="EC" id="5.2.1.8"/>
    </reaction>
</comment>
<evidence type="ECO:0000313" key="13">
    <source>
        <dbReference type="Proteomes" id="UP000823862"/>
    </source>
</evidence>
<feature type="domain" description="PPIase FKBP-type" evidence="11">
    <location>
        <begin position="6"/>
        <end position="89"/>
    </location>
</feature>
<dbReference type="SUPFAM" id="SSF54534">
    <property type="entry name" value="FKBP-like"/>
    <property type="match status" value="1"/>
</dbReference>
<sequence length="189" mass="20529">METAENKYITVAYKMYMTEDGEREFGEEATMEHPFQFISGLGLTLDAFENAVKDLQEGEEFDFTIPCADAYGEYDEEHVLELPKEIFLIDGKFDSERIVPDAVIPLMTSEGQRINGTVVEVKNNVVVMDMNHPLAGCDLNFVGKVVTNRPATNEEVAEMARMLSGGCGGGCGSCGGGCGDHDCCDGCGN</sequence>
<gene>
    <name evidence="12" type="ORF">H9950_06380</name>
</gene>
<comment type="subcellular location">
    <subcellularLocation>
        <location evidence="2">Cytoplasm</location>
    </subcellularLocation>
</comment>
<dbReference type="GO" id="GO:0042026">
    <property type="term" value="P:protein refolding"/>
    <property type="evidence" value="ECO:0007669"/>
    <property type="project" value="UniProtKB-ARBA"/>
</dbReference>
<keyword evidence="4" id="KW-0963">Cytoplasm</keyword>
<name>A0A9D2KV78_9BACE</name>
<evidence type="ECO:0000256" key="3">
    <source>
        <dbReference type="ARBA" id="ARBA00006577"/>
    </source>
</evidence>
<dbReference type="PANTHER" id="PTHR47861:SF3">
    <property type="entry name" value="FKBP-TYPE PEPTIDYL-PROLYL CIS-TRANS ISOMERASE SLYD"/>
    <property type="match status" value="1"/>
</dbReference>
<dbReference type="GO" id="GO:0003755">
    <property type="term" value="F:peptidyl-prolyl cis-trans isomerase activity"/>
    <property type="evidence" value="ECO:0007669"/>
    <property type="project" value="UniProtKB-UniRule"/>
</dbReference>
<evidence type="ECO:0000256" key="6">
    <source>
        <dbReference type="ARBA" id="ARBA00023186"/>
    </source>
</evidence>
<protein>
    <recommendedName>
        <fullName evidence="10">Peptidyl-prolyl cis-trans isomerase</fullName>
        <ecNumber evidence="10">5.2.1.8</ecNumber>
    </recommendedName>
</protein>
<evidence type="ECO:0000256" key="2">
    <source>
        <dbReference type="ARBA" id="ARBA00004496"/>
    </source>
</evidence>
<organism evidence="12 13">
    <name type="scientific">Candidatus Bacteroides avicola</name>
    <dbReference type="NCBI Taxonomy" id="2838468"/>
    <lineage>
        <taxon>Bacteria</taxon>
        <taxon>Pseudomonadati</taxon>
        <taxon>Bacteroidota</taxon>
        <taxon>Bacteroidia</taxon>
        <taxon>Bacteroidales</taxon>
        <taxon>Bacteroidaceae</taxon>
        <taxon>Bacteroides</taxon>
    </lineage>
</organism>